<feature type="domain" description="Anaphase-promoting complex subunit 1 beta-sandwich" evidence="10">
    <location>
        <begin position="1665"/>
        <end position="1750"/>
    </location>
</feature>
<dbReference type="InterPro" id="IPR041221">
    <property type="entry name" value="APC1_C"/>
</dbReference>
<dbReference type="InterPro" id="IPR049255">
    <property type="entry name" value="Apc1_N"/>
</dbReference>
<evidence type="ECO:0000259" key="8">
    <source>
        <dbReference type="Pfam" id="PF18122"/>
    </source>
</evidence>
<comment type="similarity">
    <text evidence="1">Belongs to the APC1 family.</text>
</comment>
<name>A0AAV2H8A7_LYMST</name>
<feature type="region of interest" description="Disordered" evidence="6">
    <location>
        <begin position="695"/>
        <end position="717"/>
    </location>
</feature>
<protein>
    <recommendedName>
        <fullName evidence="13">Anaphase-promoting complex subunit 1</fullName>
    </recommendedName>
</protein>
<dbReference type="GO" id="GO:0031145">
    <property type="term" value="P:anaphase-promoting complex-dependent catabolic process"/>
    <property type="evidence" value="ECO:0007669"/>
    <property type="project" value="TreeGrafter"/>
</dbReference>
<accession>A0AAV2H8A7</accession>
<feature type="region of interest" description="Disordered" evidence="6">
    <location>
        <begin position="1004"/>
        <end position="1030"/>
    </location>
</feature>
<evidence type="ECO:0000259" key="9">
    <source>
        <dbReference type="Pfam" id="PF20518"/>
    </source>
</evidence>
<evidence type="ECO:0000256" key="1">
    <source>
        <dbReference type="ARBA" id="ARBA00010547"/>
    </source>
</evidence>
<dbReference type="Pfam" id="PF21282">
    <property type="entry name" value="APC1_3rd"/>
    <property type="match status" value="1"/>
</dbReference>
<dbReference type="InterPro" id="IPR024990">
    <property type="entry name" value="Apc1"/>
</dbReference>
<dbReference type="EMBL" id="CAXITT010000048">
    <property type="protein sequence ID" value="CAL1529435.1"/>
    <property type="molecule type" value="Genomic_DNA"/>
</dbReference>
<dbReference type="Proteomes" id="UP001497497">
    <property type="component" value="Unassembled WGS sequence"/>
</dbReference>
<dbReference type="InterPro" id="IPR011989">
    <property type="entry name" value="ARM-like"/>
</dbReference>
<evidence type="ECO:0000313" key="12">
    <source>
        <dbReference type="Proteomes" id="UP001497497"/>
    </source>
</evidence>
<dbReference type="GO" id="GO:0070979">
    <property type="term" value="P:protein K11-linked ubiquitination"/>
    <property type="evidence" value="ECO:0007669"/>
    <property type="project" value="TreeGrafter"/>
</dbReference>
<reference evidence="11 12" key="1">
    <citation type="submission" date="2024-04" db="EMBL/GenBank/DDBJ databases">
        <authorList>
            <consortium name="Genoscope - CEA"/>
            <person name="William W."/>
        </authorList>
    </citation>
    <scope>NUCLEOTIDE SEQUENCE [LARGE SCALE GENOMIC DNA]</scope>
</reference>
<dbReference type="Pfam" id="PF18122">
    <property type="entry name" value="APC1_C"/>
    <property type="match status" value="1"/>
</dbReference>
<keyword evidence="5" id="KW-0131">Cell cycle</keyword>
<evidence type="ECO:0008006" key="13">
    <source>
        <dbReference type="Google" id="ProtNLM"/>
    </source>
</evidence>
<dbReference type="GO" id="GO:0007091">
    <property type="term" value="P:metaphase/anaphase transition of mitotic cell cycle"/>
    <property type="evidence" value="ECO:0007669"/>
    <property type="project" value="TreeGrafter"/>
</dbReference>
<dbReference type="GO" id="GO:0060090">
    <property type="term" value="F:molecular adaptor activity"/>
    <property type="evidence" value="ECO:0007669"/>
    <property type="project" value="TreeGrafter"/>
</dbReference>
<evidence type="ECO:0000256" key="3">
    <source>
        <dbReference type="ARBA" id="ARBA00022737"/>
    </source>
</evidence>
<organism evidence="11 12">
    <name type="scientific">Lymnaea stagnalis</name>
    <name type="common">Great pond snail</name>
    <name type="synonym">Helix stagnalis</name>
    <dbReference type="NCBI Taxonomy" id="6523"/>
    <lineage>
        <taxon>Eukaryota</taxon>
        <taxon>Metazoa</taxon>
        <taxon>Spiralia</taxon>
        <taxon>Lophotrochozoa</taxon>
        <taxon>Mollusca</taxon>
        <taxon>Gastropoda</taxon>
        <taxon>Heterobranchia</taxon>
        <taxon>Euthyneura</taxon>
        <taxon>Panpulmonata</taxon>
        <taxon>Hygrophila</taxon>
        <taxon>Lymnaeoidea</taxon>
        <taxon>Lymnaeidae</taxon>
        <taxon>Lymnaea</taxon>
    </lineage>
</organism>
<evidence type="ECO:0000313" key="11">
    <source>
        <dbReference type="EMBL" id="CAL1529435.1"/>
    </source>
</evidence>
<evidence type="ECO:0000256" key="6">
    <source>
        <dbReference type="SAM" id="MobiDB-lite"/>
    </source>
</evidence>
<comment type="caution">
    <text evidence="11">The sequence shown here is derived from an EMBL/GenBank/DDBJ whole genome shotgun (WGS) entry which is preliminary data.</text>
</comment>
<dbReference type="Gene3D" id="1.25.10.10">
    <property type="entry name" value="Leucine-rich Repeat Variant"/>
    <property type="match status" value="2"/>
</dbReference>
<dbReference type="InterPro" id="IPR048971">
    <property type="entry name" value="Apc1_3rd"/>
</dbReference>
<feature type="domain" description="Anaphase-promoting complex subunit 1 middle" evidence="9">
    <location>
        <begin position="681"/>
        <end position="997"/>
    </location>
</feature>
<evidence type="ECO:0000259" key="10">
    <source>
        <dbReference type="Pfam" id="PF21282"/>
    </source>
</evidence>
<dbReference type="GO" id="GO:0051301">
    <property type="term" value="P:cell division"/>
    <property type="evidence" value="ECO:0007669"/>
    <property type="project" value="UniProtKB-KW"/>
</dbReference>
<evidence type="ECO:0000259" key="7">
    <source>
        <dbReference type="Pfam" id="PF12859"/>
    </source>
</evidence>
<proteinExistence type="inferred from homology"/>
<evidence type="ECO:0000256" key="2">
    <source>
        <dbReference type="ARBA" id="ARBA00022618"/>
    </source>
</evidence>
<keyword evidence="3" id="KW-0677">Repeat</keyword>
<dbReference type="Pfam" id="PF20518">
    <property type="entry name" value="Apc1_MidN"/>
    <property type="match status" value="1"/>
</dbReference>
<dbReference type="PANTHER" id="PTHR12827">
    <property type="entry name" value="MEIOTIC CHECKPOINT REGULATOR TSG24 FAMILY MEMBER"/>
    <property type="match status" value="1"/>
</dbReference>
<keyword evidence="2" id="KW-0132">Cell division</keyword>
<dbReference type="GO" id="GO:0005680">
    <property type="term" value="C:anaphase-promoting complex"/>
    <property type="evidence" value="ECO:0007669"/>
    <property type="project" value="InterPro"/>
</dbReference>
<dbReference type="PANTHER" id="PTHR12827:SF3">
    <property type="entry name" value="ANAPHASE-PROMOTING COMPLEX SUBUNIT 1"/>
    <property type="match status" value="1"/>
</dbReference>
<keyword evidence="12" id="KW-1185">Reference proteome</keyword>
<gene>
    <name evidence="11" type="ORF">GSLYS_00003590001</name>
</gene>
<evidence type="ECO:0000256" key="4">
    <source>
        <dbReference type="ARBA" id="ARBA00022776"/>
    </source>
</evidence>
<sequence length="1976" mass="217842">MITSCDTQEFIPFGREYLRRHPGQFQIKTKCGSPITDHGIPLIKSFKEISLQDSNKKESWIFRQHGSETTFDEELYVRGTTVVWSRGGQNGIRTLVKAFTMDTPVLQAIWGSFVLSSDENVVDSSSAMGSQGKEQKGICVVESSTLSFFVEDGGEYSTPLPFQVSHTWLIKNGLLFERTLTHAEMKSMKKNCPSQTIIFSMLHPLDDVAPVITKVSVSGGTPKISYLTDSSMAIIFTNSEPSIAFSFDATVGLHSVWRIRRARADEINVLAASWDITSFVHMTPYNGRGNHNVSGSCSQLMANVSGSFPGMGHSSSFSPLRSFSGKIMSPSGILRSSPGLGIMAPAIYYVNSRAPSPGLSSSSNSALYRFHTPPQLTRSPGRFMFSPGSGHNGSFLGNESMYMDSMSSLQPSVCLEQLWTETAPPIRDGSLCKASKAFLTQDLCGQQYLCYMVPYRQHLRCLKFEESNDGSQLIFGSLTLLHAKDATPIESQNLLLILETSGVLVLYTGTTKISQVHIPILALGSGSVSMLRSIATPYGSPMRGEVFTSSRPPSAMDIRFEDEMNHISPVSANLEDSAGQLDFSMGGVAMVTPGSSFIQNLRDNIGKKFSAELLNGSLCRTELPPITSCPGIDLCLKALKHLLPKDIALQLLGRWYTTRNAPGGVGNVSEWSMFAKCLLGLMGYDTGKLSLTANGHRDGSSSPVMQSKKARPSDQGDDEDWEYLLVSDHHLQSHSSQQLIGISSHPASSRKWEPSRPCAINSSALLFPFCPAIMIALHLVYEEMKLNILLQESQCSLAPLLHQIACDLKCASYADSYRRDFPHLFEEIDDISQVSDEDLKKMQYPQFFPTEAPTVLGWISQALGPGPKPKPMLYIPVCDNIMKVISVYAVLVNEGLPAEVSVEKCLKKIASAGHRAPTADTSISFSSYKDLKMSLASTQAEKLVLIMTELNFTQRDIDCLPIGISVPMREACLACRAQPPSDWPQSAYVLIGRQDLSELASIAPMTPSFKQPDSAPREREDVEKEDEDGMEHLDEEVLKLRFPKDLRMQEVRRLLQSTRPVTIAIKQRPEVNDHDFIEEQEKALLATCVRTMALPVGRGILTLHTCQPLLTETLPIPKLCLTGRSPPRNTTVDLTRIDVPANMSVWPLFHNGVAAGLRIADSTQVESAWIIYNKPKELTNEFAGFLMALGLNGHLPNLCTFNIHEYISEVTTRKLAVRKPMKKFSSSRCIRNGFLNISNIGSELVTIGILLGMAAAKRGSMDQTVTKALSVHVSALLPPTSMELNIAHNTRVAAILGVGLLYQGTGHLHMAEVMLSEIGRPPGPEMENCVDRDSYALSAGLSLGLIMFGKGNQTMGLSDLSMADLLCHLMIGGHTKQMFWPNRDRVYKAPSYLIKEGDRVNVDVTSPGATLALGMIFFNTENSAVSEWLKAPDTQFMLDQVRPDFLCLRAISHGLVNWESILPTSAWVSGNIPEIVKKFAFYKTKPGDDNDLDSSIDLQTMSQAYCNITGGACLVMALKFAGSANKEAFKTLLDSLGSSLKLLGDQVLLDQAGRSTVENCISIKLLSLAVVMAGTGDLVTLRICRALRRRVGSQYHQFTYGNHMCTAMATGLLFLGGGKFTLKTSPEAIGAMLCAFYPQFPLTSTDNKYHLQAFRHMYVLACEPRLVIPKDVDTGRFCFVPLRIKFKACPSYKSVSFNAGAPYIVPELNKLEEIQVLGARYWPITFREDKNWDTLKLLLQKGGVLGVKQRAGHLSYMEDPKGYRSALAKSLTADNSCHFTSQPNVIKSFTSDTKITALAEFFIKQENCDNGIMQELSSVIYQCVTQEKAEAICPHFILKHISQQFAHSTGTGGLGQLKLVLTYYCSQHRLMGSTSSSERLLHTEFLLSLRCRIEHLLDQWLQVNHECLKNYLVGQPPNHSPTGYLAQYLVWFAVPSSLEIFDTSLHECPPIPVLAGMFPQLHMAGLMRLYSLLSSR</sequence>
<feature type="domain" description="Anaphase-promoting complex subunit 1 N-terminal" evidence="7">
    <location>
        <begin position="61"/>
        <end position="184"/>
    </location>
</feature>
<feature type="domain" description="Anaphase-promoting complex subunit 1 C-terminal" evidence="8">
    <location>
        <begin position="1785"/>
        <end position="1935"/>
    </location>
</feature>
<keyword evidence="4" id="KW-0498">Mitosis</keyword>
<dbReference type="Pfam" id="PF12859">
    <property type="entry name" value="ANAPC1"/>
    <property type="match status" value="1"/>
</dbReference>
<dbReference type="InterPro" id="IPR046794">
    <property type="entry name" value="Apc1_MidN"/>
</dbReference>
<evidence type="ECO:0000256" key="5">
    <source>
        <dbReference type="ARBA" id="ARBA00023306"/>
    </source>
</evidence>